<evidence type="ECO:0000256" key="1">
    <source>
        <dbReference type="SAM" id="MobiDB-lite"/>
    </source>
</evidence>
<accession>A0A834WMH9</accession>
<name>A0A834WMH9_9FABA</name>
<evidence type="ECO:0000313" key="3">
    <source>
        <dbReference type="Proteomes" id="UP000634136"/>
    </source>
</evidence>
<gene>
    <name evidence="2" type="ORF">G2W53_020024</name>
</gene>
<keyword evidence="3" id="KW-1185">Reference proteome</keyword>
<dbReference type="AlphaFoldDB" id="A0A834WMH9"/>
<proteinExistence type="predicted"/>
<feature type="region of interest" description="Disordered" evidence="1">
    <location>
        <begin position="1"/>
        <end position="29"/>
    </location>
</feature>
<reference evidence="2" key="1">
    <citation type="submission" date="2020-09" db="EMBL/GenBank/DDBJ databases">
        <title>Genome-Enabled Discovery of Anthraquinone Biosynthesis in Senna tora.</title>
        <authorList>
            <person name="Kang S.-H."/>
            <person name="Pandey R.P."/>
            <person name="Lee C.-M."/>
            <person name="Sim J.-S."/>
            <person name="Jeong J.-T."/>
            <person name="Choi B.-S."/>
            <person name="Jung M."/>
            <person name="Ginzburg D."/>
            <person name="Zhao K."/>
            <person name="Won S.Y."/>
            <person name="Oh T.-J."/>
            <person name="Yu Y."/>
            <person name="Kim N.-H."/>
            <person name="Lee O.R."/>
            <person name="Lee T.-H."/>
            <person name="Bashyal P."/>
            <person name="Kim T.-S."/>
            <person name="Lee W.-H."/>
            <person name="Kawkins C."/>
            <person name="Kim C.-K."/>
            <person name="Kim J.S."/>
            <person name="Ahn B.O."/>
            <person name="Rhee S.Y."/>
            <person name="Sohng J.K."/>
        </authorList>
    </citation>
    <scope>NUCLEOTIDE SEQUENCE</scope>
    <source>
        <tissue evidence="2">Leaf</tissue>
    </source>
</reference>
<comment type="caution">
    <text evidence="2">The sequence shown here is derived from an EMBL/GenBank/DDBJ whole genome shotgun (WGS) entry which is preliminary data.</text>
</comment>
<protein>
    <submittedName>
        <fullName evidence="2">Uncharacterized protein</fullName>
    </submittedName>
</protein>
<evidence type="ECO:0000313" key="2">
    <source>
        <dbReference type="EMBL" id="KAF7828860.1"/>
    </source>
</evidence>
<dbReference type="EMBL" id="JAAIUW010000006">
    <property type="protein sequence ID" value="KAF7828860.1"/>
    <property type="molecule type" value="Genomic_DNA"/>
</dbReference>
<organism evidence="2 3">
    <name type="scientific">Senna tora</name>
    <dbReference type="NCBI Taxonomy" id="362788"/>
    <lineage>
        <taxon>Eukaryota</taxon>
        <taxon>Viridiplantae</taxon>
        <taxon>Streptophyta</taxon>
        <taxon>Embryophyta</taxon>
        <taxon>Tracheophyta</taxon>
        <taxon>Spermatophyta</taxon>
        <taxon>Magnoliopsida</taxon>
        <taxon>eudicotyledons</taxon>
        <taxon>Gunneridae</taxon>
        <taxon>Pentapetalae</taxon>
        <taxon>rosids</taxon>
        <taxon>fabids</taxon>
        <taxon>Fabales</taxon>
        <taxon>Fabaceae</taxon>
        <taxon>Caesalpinioideae</taxon>
        <taxon>Cassia clade</taxon>
        <taxon>Senna</taxon>
    </lineage>
</organism>
<dbReference type="Proteomes" id="UP000634136">
    <property type="component" value="Unassembled WGS sequence"/>
</dbReference>
<sequence length="68" mass="7742">MTTPLLIKQSHSVSCYRPSNPSNLQQQQRPVFGAPTPITAYPYRWNHVNPSSSSYYPHASESKTHQLQ</sequence>